<name>A0A1H9YWC7_9GAMM</name>
<protein>
    <submittedName>
        <fullName evidence="1">Uncharacterized protein</fullName>
    </submittedName>
</protein>
<organism evidence="1 2">
    <name type="scientific">Marinobacter segnicrescens</name>
    <dbReference type="NCBI Taxonomy" id="430453"/>
    <lineage>
        <taxon>Bacteria</taxon>
        <taxon>Pseudomonadati</taxon>
        <taxon>Pseudomonadota</taxon>
        <taxon>Gammaproteobacteria</taxon>
        <taxon>Pseudomonadales</taxon>
        <taxon>Marinobacteraceae</taxon>
        <taxon>Marinobacter</taxon>
    </lineage>
</organism>
<proteinExistence type="predicted"/>
<reference evidence="2" key="1">
    <citation type="submission" date="2016-10" db="EMBL/GenBank/DDBJ databases">
        <authorList>
            <person name="Varghese N."/>
            <person name="Submissions S."/>
        </authorList>
    </citation>
    <scope>NUCLEOTIDE SEQUENCE [LARGE SCALE GENOMIC DNA]</scope>
    <source>
        <strain evidence="2">CGMCC 1.6489</strain>
    </source>
</reference>
<evidence type="ECO:0000313" key="1">
    <source>
        <dbReference type="EMBL" id="SES72991.1"/>
    </source>
</evidence>
<dbReference type="AlphaFoldDB" id="A0A1H9YWC7"/>
<gene>
    <name evidence="1" type="ORF">SAMN04487962_101357</name>
</gene>
<sequence>MRRYCAFRRTVVRVLLVGALLMATTGCAVGKRLSGLNEQPQLDLSEKQLAWIGQQVYRNECSSRRPCLVHWNQGEAFPSLGIGHFIWYPEGVDGRFVESFPALLSFLEGQGVELPAWLKAQILRGAPWPDRQAFLRAEGRDERIEALRRLLEREQAGQTAFLLQRARAGLEQIASASGDPAATRRKIHLLTQTPGGAYALIDYVNFKGEGLAESERYDGVGWGLLQVLEAMESPGAREALPAFRQAAAAVLTARAQRAVNPIERERWLPGWLNRVDTYREPAETL</sequence>
<dbReference type="OrthoDB" id="20998at2"/>
<evidence type="ECO:0000313" key="2">
    <source>
        <dbReference type="Proteomes" id="UP000198762"/>
    </source>
</evidence>
<accession>A0A1H9YWC7</accession>
<dbReference type="EMBL" id="FOHZ01000001">
    <property type="protein sequence ID" value="SES72991.1"/>
    <property type="molecule type" value="Genomic_DNA"/>
</dbReference>
<dbReference type="PROSITE" id="PS51257">
    <property type="entry name" value="PROKAR_LIPOPROTEIN"/>
    <property type="match status" value="1"/>
</dbReference>
<dbReference type="RefSeq" id="WP_091848494.1">
    <property type="nucleotide sequence ID" value="NZ_FOHZ01000001.1"/>
</dbReference>
<dbReference type="Proteomes" id="UP000198762">
    <property type="component" value="Unassembled WGS sequence"/>
</dbReference>
<dbReference type="STRING" id="430453.SAMN04487962_101357"/>
<keyword evidence="2" id="KW-1185">Reference proteome</keyword>